<keyword evidence="1 3" id="KW-0238">DNA-binding</keyword>
<dbReference type="GO" id="GO:0001228">
    <property type="term" value="F:DNA-binding transcription activator activity, RNA polymerase II-specific"/>
    <property type="evidence" value="ECO:0007669"/>
    <property type="project" value="TreeGrafter"/>
</dbReference>
<feature type="compositionally biased region" description="Polar residues" evidence="4">
    <location>
        <begin position="144"/>
        <end position="162"/>
    </location>
</feature>
<accession>A0A0C3G9T0</accession>
<feature type="compositionally biased region" description="Low complexity" evidence="4">
    <location>
        <begin position="248"/>
        <end position="260"/>
    </location>
</feature>
<sequence>MNHPSSNSGDSLVHRREKKTYPRKRDGPRRPANSFILFRKHFMEEYHGPYLSAGDMSKRASEAWHGLCDAQHAVWKAKADEEKADHAKKHPDYRYRPKKRHRSPKKDDACSKLLEGRDNKIGSEGHRSTLSASSMPPTNKAEQHVSQSEQTDNISSSATSSMVRRPHSRRMFTANDALWTPELAPVNISSRPGLAYSMSPSSSDRNSSSPSGNQTSFPMQSDTSQWFEYDILDRQPVPELSNSPSTNASSLLDSDASDPVSAPPRT</sequence>
<evidence type="ECO:0000256" key="2">
    <source>
        <dbReference type="ARBA" id="ARBA00023163"/>
    </source>
</evidence>
<feature type="region of interest" description="Disordered" evidence="4">
    <location>
        <begin position="79"/>
        <end position="169"/>
    </location>
</feature>
<feature type="compositionally biased region" description="Basic and acidic residues" evidence="4">
    <location>
        <begin position="79"/>
        <end position="95"/>
    </location>
</feature>
<feature type="compositionally biased region" description="Polar residues" evidence="4">
    <location>
        <begin position="1"/>
        <end position="10"/>
    </location>
</feature>
<dbReference type="PROSITE" id="PS50118">
    <property type="entry name" value="HMG_BOX_2"/>
    <property type="match status" value="1"/>
</dbReference>
<feature type="region of interest" description="Disordered" evidence="4">
    <location>
        <begin position="1"/>
        <end position="32"/>
    </location>
</feature>
<dbReference type="GO" id="GO:0000978">
    <property type="term" value="F:RNA polymerase II cis-regulatory region sequence-specific DNA binding"/>
    <property type="evidence" value="ECO:0007669"/>
    <property type="project" value="TreeGrafter"/>
</dbReference>
<dbReference type="InterPro" id="IPR009071">
    <property type="entry name" value="HMG_box_dom"/>
</dbReference>
<feature type="compositionally biased region" description="Low complexity" evidence="4">
    <location>
        <begin position="197"/>
        <end position="211"/>
    </location>
</feature>
<feature type="DNA-binding region" description="HMG box" evidence="3">
    <location>
        <begin position="28"/>
        <end position="94"/>
    </location>
</feature>
<feature type="compositionally biased region" description="Polar residues" evidence="4">
    <location>
        <begin position="128"/>
        <end position="137"/>
    </location>
</feature>
<organism evidence="6 7">
    <name type="scientific">Piloderma croceum (strain F 1598)</name>
    <dbReference type="NCBI Taxonomy" id="765440"/>
    <lineage>
        <taxon>Eukaryota</taxon>
        <taxon>Fungi</taxon>
        <taxon>Dikarya</taxon>
        <taxon>Basidiomycota</taxon>
        <taxon>Agaricomycotina</taxon>
        <taxon>Agaricomycetes</taxon>
        <taxon>Agaricomycetidae</taxon>
        <taxon>Atheliales</taxon>
        <taxon>Atheliaceae</taxon>
        <taxon>Piloderma</taxon>
    </lineage>
</organism>
<feature type="domain" description="HMG box" evidence="5">
    <location>
        <begin position="28"/>
        <end position="94"/>
    </location>
</feature>
<dbReference type="CDD" id="cd01389">
    <property type="entry name" value="HMG-box_ROX1-like"/>
    <property type="match status" value="1"/>
</dbReference>
<evidence type="ECO:0000256" key="3">
    <source>
        <dbReference type="PROSITE-ProRule" id="PRU00267"/>
    </source>
</evidence>
<evidence type="ECO:0000256" key="1">
    <source>
        <dbReference type="ARBA" id="ARBA00023125"/>
    </source>
</evidence>
<dbReference type="Proteomes" id="UP000054166">
    <property type="component" value="Unassembled WGS sequence"/>
</dbReference>
<keyword evidence="2" id="KW-0804">Transcription</keyword>
<evidence type="ECO:0000313" key="7">
    <source>
        <dbReference type="Proteomes" id="UP000054166"/>
    </source>
</evidence>
<evidence type="ECO:0000313" key="6">
    <source>
        <dbReference type="EMBL" id="KIM87381.1"/>
    </source>
</evidence>
<feature type="compositionally biased region" description="Polar residues" evidence="4">
    <location>
        <begin position="212"/>
        <end position="226"/>
    </location>
</feature>
<evidence type="ECO:0000256" key="4">
    <source>
        <dbReference type="SAM" id="MobiDB-lite"/>
    </source>
</evidence>
<dbReference type="PANTHER" id="PTHR10270">
    <property type="entry name" value="SOX TRANSCRIPTION FACTOR"/>
    <property type="match status" value="1"/>
</dbReference>
<gene>
    <name evidence="6" type="ORF">PILCRDRAFT_274623</name>
</gene>
<dbReference type="InParanoid" id="A0A0C3G9T0"/>
<feature type="region of interest" description="Disordered" evidence="4">
    <location>
        <begin position="193"/>
        <end position="266"/>
    </location>
</feature>
<keyword evidence="3" id="KW-0539">Nucleus</keyword>
<feature type="compositionally biased region" description="Basic and acidic residues" evidence="4">
    <location>
        <begin position="19"/>
        <end position="29"/>
    </location>
</feature>
<protein>
    <recommendedName>
        <fullName evidence="5">HMG box domain-containing protein</fullName>
    </recommendedName>
</protein>
<proteinExistence type="predicted"/>
<name>A0A0C3G9T0_PILCF</name>
<feature type="compositionally biased region" description="Basic and acidic residues" evidence="4">
    <location>
        <begin position="105"/>
        <end position="127"/>
    </location>
</feature>
<dbReference type="Gene3D" id="1.10.30.10">
    <property type="entry name" value="High mobility group box domain"/>
    <property type="match status" value="1"/>
</dbReference>
<dbReference type="HOGENOM" id="CLU_1046280_0_0_1"/>
<dbReference type="SMART" id="SM00398">
    <property type="entry name" value="HMG"/>
    <property type="match status" value="1"/>
</dbReference>
<dbReference type="Pfam" id="PF00505">
    <property type="entry name" value="HMG_box"/>
    <property type="match status" value="1"/>
</dbReference>
<dbReference type="OrthoDB" id="6247875at2759"/>
<dbReference type="InterPro" id="IPR036910">
    <property type="entry name" value="HMG_box_dom_sf"/>
</dbReference>
<reference evidence="7" key="2">
    <citation type="submission" date="2015-01" db="EMBL/GenBank/DDBJ databases">
        <title>Evolutionary Origins and Diversification of the Mycorrhizal Mutualists.</title>
        <authorList>
            <consortium name="DOE Joint Genome Institute"/>
            <consortium name="Mycorrhizal Genomics Consortium"/>
            <person name="Kohler A."/>
            <person name="Kuo A."/>
            <person name="Nagy L.G."/>
            <person name="Floudas D."/>
            <person name="Copeland A."/>
            <person name="Barry K.W."/>
            <person name="Cichocki N."/>
            <person name="Veneault-Fourrey C."/>
            <person name="LaButti K."/>
            <person name="Lindquist E.A."/>
            <person name="Lipzen A."/>
            <person name="Lundell T."/>
            <person name="Morin E."/>
            <person name="Murat C."/>
            <person name="Riley R."/>
            <person name="Ohm R."/>
            <person name="Sun H."/>
            <person name="Tunlid A."/>
            <person name="Henrissat B."/>
            <person name="Grigoriev I.V."/>
            <person name="Hibbett D.S."/>
            <person name="Martin F."/>
        </authorList>
    </citation>
    <scope>NUCLEOTIDE SEQUENCE [LARGE SCALE GENOMIC DNA]</scope>
    <source>
        <strain evidence="7">F 1598</strain>
    </source>
</reference>
<dbReference type="EMBL" id="KN832979">
    <property type="protein sequence ID" value="KIM87381.1"/>
    <property type="molecule type" value="Genomic_DNA"/>
</dbReference>
<dbReference type="GO" id="GO:0030154">
    <property type="term" value="P:cell differentiation"/>
    <property type="evidence" value="ECO:0007669"/>
    <property type="project" value="TreeGrafter"/>
</dbReference>
<dbReference type="InterPro" id="IPR050140">
    <property type="entry name" value="SRY-related_HMG-box_TF-like"/>
</dbReference>
<dbReference type="AlphaFoldDB" id="A0A0C3G9T0"/>
<dbReference type="GO" id="GO:0005634">
    <property type="term" value="C:nucleus"/>
    <property type="evidence" value="ECO:0007669"/>
    <property type="project" value="UniProtKB-UniRule"/>
</dbReference>
<dbReference type="PANTHER" id="PTHR10270:SF161">
    <property type="entry name" value="SEX-DETERMINING REGION Y PROTEIN"/>
    <property type="match status" value="1"/>
</dbReference>
<keyword evidence="7" id="KW-1185">Reference proteome</keyword>
<dbReference type="STRING" id="765440.A0A0C3G9T0"/>
<dbReference type="SUPFAM" id="SSF47095">
    <property type="entry name" value="HMG-box"/>
    <property type="match status" value="1"/>
</dbReference>
<evidence type="ECO:0000259" key="5">
    <source>
        <dbReference type="PROSITE" id="PS50118"/>
    </source>
</evidence>
<reference evidence="6 7" key="1">
    <citation type="submission" date="2014-04" db="EMBL/GenBank/DDBJ databases">
        <authorList>
            <consortium name="DOE Joint Genome Institute"/>
            <person name="Kuo A."/>
            <person name="Tarkka M."/>
            <person name="Buscot F."/>
            <person name="Kohler A."/>
            <person name="Nagy L.G."/>
            <person name="Floudas D."/>
            <person name="Copeland A."/>
            <person name="Barry K.W."/>
            <person name="Cichocki N."/>
            <person name="Veneault-Fourrey C."/>
            <person name="LaButti K."/>
            <person name="Lindquist E.A."/>
            <person name="Lipzen A."/>
            <person name="Lundell T."/>
            <person name="Morin E."/>
            <person name="Murat C."/>
            <person name="Sun H."/>
            <person name="Tunlid A."/>
            <person name="Henrissat B."/>
            <person name="Grigoriev I.V."/>
            <person name="Hibbett D.S."/>
            <person name="Martin F."/>
            <person name="Nordberg H.P."/>
            <person name="Cantor M.N."/>
            <person name="Hua S.X."/>
        </authorList>
    </citation>
    <scope>NUCLEOTIDE SEQUENCE [LARGE SCALE GENOMIC DNA]</scope>
    <source>
        <strain evidence="6 7">F 1598</strain>
    </source>
</reference>